<dbReference type="AlphaFoldDB" id="A0A8H3IX35"/>
<dbReference type="PROSITE" id="PS50020">
    <property type="entry name" value="WW_DOMAIN_2"/>
    <property type="match status" value="1"/>
</dbReference>
<feature type="compositionally biased region" description="Basic and acidic residues" evidence="1">
    <location>
        <begin position="93"/>
        <end position="105"/>
    </location>
</feature>
<evidence type="ECO:0000256" key="1">
    <source>
        <dbReference type="SAM" id="MobiDB-lite"/>
    </source>
</evidence>
<evidence type="ECO:0000313" key="3">
    <source>
        <dbReference type="EMBL" id="CAF9937300.1"/>
    </source>
</evidence>
<comment type="caution">
    <text evidence="3">The sequence shown here is derived from an EMBL/GenBank/DDBJ whole genome shotgun (WGS) entry which is preliminary data.</text>
</comment>
<accession>A0A8H3IX35</accession>
<evidence type="ECO:0000259" key="2">
    <source>
        <dbReference type="PROSITE" id="PS50020"/>
    </source>
</evidence>
<feature type="domain" description="WW" evidence="2">
    <location>
        <begin position="44"/>
        <end position="78"/>
    </location>
</feature>
<protein>
    <recommendedName>
        <fullName evidence="2">WW domain-containing protein</fullName>
    </recommendedName>
</protein>
<gene>
    <name evidence="3" type="ORF">HETSPECPRED_000487</name>
</gene>
<sequence length="169" mass="17263">MSFLNKYKKQFDDAKNKYIPSETQKPDSHPSPQPPAAPTESLTPAVPPGWAAQWDPTAARWTYTDSSTGKTQSEHPDPANYGGQSMPPGGPVLEKDGKPKKDEKGMLIGAAGGLATGAFGKMLIGKAKKKALKQAGMGGHSKHGGGHGGHGGHGGGEGSGSSSSGSDSD</sequence>
<proteinExistence type="predicted"/>
<reference evidence="3" key="1">
    <citation type="submission" date="2021-03" db="EMBL/GenBank/DDBJ databases">
        <authorList>
            <person name="Tagirdzhanova G."/>
        </authorList>
    </citation>
    <scope>NUCLEOTIDE SEQUENCE</scope>
</reference>
<dbReference type="SUPFAM" id="SSF51045">
    <property type="entry name" value="WW domain"/>
    <property type="match status" value="1"/>
</dbReference>
<feature type="region of interest" description="Disordered" evidence="1">
    <location>
        <begin position="1"/>
        <end position="105"/>
    </location>
</feature>
<keyword evidence="4" id="KW-1185">Reference proteome</keyword>
<dbReference type="Proteomes" id="UP000664521">
    <property type="component" value="Unassembled WGS sequence"/>
</dbReference>
<name>A0A8H3IX35_9LECA</name>
<dbReference type="EMBL" id="CAJPDS010000100">
    <property type="protein sequence ID" value="CAF9937300.1"/>
    <property type="molecule type" value="Genomic_DNA"/>
</dbReference>
<dbReference type="InterPro" id="IPR036020">
    <property type="entry name" value="WW_dom_sf"/>
</dbReference>
<feature type="compositionally biased region" description="Low complexity" evidence="1">
    <location>
        <begin position="160"/>
        <end position="169"/>
    </location>
</feature>
<organism evidence="3 4">
    <name type="scientific">Heterodermia speciosa</name>
    <dbReference type="NCBI Taxonomy" id="116794"/>
    <lineage>
        <taxon>Eukaryota</taxon>
        <taxon>Fungi</taxon>
        <taxon>Dikarya</taxon>
        <taxon>Ascomycota</taxon>
        <taxon>Pezizomycotina</taxon>
        <taxon>Lecanoromycetes</taxon>
        <taxon>OSLEUM clade</taxon>
        <taxon>Lecanoromycetidae</taxon>
        <taxon>Caliciales</taxon>
        <taxon>Physciaceae</taxon>
        <taxon>Heterodermia</taxon>
    </lineage>
</organism>
<evidence type="ECO:0000313" key="4">
    <source>
        <dbReference type="Proteomes" id="UP000664521"/>
    </source>
</evidence>
<dbReference type="OrthoDB" id="5420379at2759"/>
<dbReference type="InterPro" id="IPR001202">
    <property type="entry name" value="WW_dom"/>
</dbReference>
<feature type="region of interest" description="Disordered" evidence="1">
    <location>
        <begin position="128"/>
        <end position="169"/>
    </location>
</feature>
<feature type="compositionally biased region" description="Gly residues" evidence="1">
    <location>
        <begin position="146"/>
        <end position="159"/>
    </location>
</feature>